<accession>A0ABQ7E986</accession>
<protein>
    <recommendedName>
        <fullName evidence="3">RNase H type-1 domain-containing protein</fullName>
    </recommendedName>
</protein>
<organism evidence="1 2">
    <name type="scientific">Brassica cretica</name>
    <name type="common">Mustard</name>
    <dbReference type="NCBI Taxonomy" id="69181"/>
    <lineage>
        <taxon>Eukaryota</taxon>
        <taxon>Viridiplantae</taxon>
        <taxon>Streptophyta</taxon>
        <taxon>Embryophyta</taxon>
        <taxon>Tracheophyta</taxon>
        <taxon>Spermatophyta</taxon>
        <taxon>Magnoliopsida</taxon>
        <taxon>eudicotyledons</taxon>
        <taxon>Gunneridae</taxon>
        <taxon>Pentapetalae</taxon>
        <taxon>rosids</taxon>
        <taxon>malvids</taxon>
        <taxon>Brassicales</taxon>
        <taxon>Brassicaceae</taxon>
        <taxon>Brassiceae</taxon>
        <taxon>Brassica</taxon>
    </lineage>
</organism>
<sequence length="99" mass="11257">MLVNAIIRPREWPSFKFKVMEIRLLLRNFLAWRVLCESFEANRGARLIATSAVQDFRFQSYVATVSCGGSTEDCKSWLYLASIAMGRSQIDFLIDCLGG</sequence>
<evidence type="ECO:0000313" key="2">
    <source>
        <dbReference type="Proteomes" id="UP000266723"/>
    </source>
</evidence>
<keyword evidence="2" id="KW-1185">Reference proteome</keyword>
<gene>
    <name evidence="1" type="ORF">DY000_02026910</name>
</gene>
<reference evidence="1 2" key="1">
    <citation type="journal article" date="2020" name="BMC Genomics">
        <title>Intraspecific diversification of the crop wild relative Brassica cretica Lam. using demographic model selection.</title>
        <authorList>
            <person name="Kioukis A."/>
            <person name="Michalopoulou V.A."/>
            <person name="Briers L."/>
            <person name="Pirintsos S."/>
            <person name="Studholme D.J."/>
            <person name="Pavlidis P."/>
            <person name="Sarris P.F."/>
        </authorList>
    </citation>
    <scope>NUCLEOTIDE SEQUENCE [LARGE SCALE GENOMIC DNA]</scope>
    <source>
        <strain evidence="2">cv. PFS-1207/04</strain>
    </source>
</reference>
<proteinExistence type="predicted"/>
<dbReference type="EMBL" id="QGKV02000299">
    <property type="protein sequence ID" value="KAF3593078.1"/>
    <property type="molecule type" value="Genomic_DNA"/>
</dbReference>
<evidence type="ECO:0000313" key="1">
    <source>
        <dbReference type="EMBL" id="KAF3593078.1"/>
    </source>
</evidence>
<comment type="caution">
    <text evidence="1">The sequence shown here is derived from an EMBL/GenBank/DDBJ whole genome shotgun (WGS) entry which is preliminary data.</text>
</comment>
<name>A0ABQ7E986_BRACR</name>
<evidence type="ECO:0008006" key="3">
    <source>
        <dbReference type="Google" id="ProtNLM"/>
    </source>
</evidence>
<dbReference type="Proteomes" id="UP000266723">
    <property type="component" value="Unassembled WGS sequence"/>
</dbReference>